<protein>
    <submittedName>
        <fullName evidence="1">Uncharacterized protein</fullName>
    </submittedName>
</protein>
<name>A0AAV9VFI7_9PEZI</name>
<proteinExistence type="predicted"/>
<accession>A0AAV9VFI7</accession>
<reference evidence="1 2" key="1">
    <citation type="submission" date="2019-10" db="EMBL/GenBank/DDBJ databases">
        <authorList>
            <person name="Palmer J.M."/>
        </authorList>
    </citation>
    <scope>NUCLEOTIDE SEQUENCE [LARGE SCALE GENOMIC DNA]</scope>
    <source>
        <strain evidence="1 2">TWF696</strain>
    </source>
</reference>
<evidence type="ECO:0000313" key="2">
    <source>
        <dbReference type="Proteomes" id="UP001375240"/>
    </source>
</evidence>
<comment type="caution">
    <text evidence="1">The sequence shown here is derived from an EMBL/GenBank/DDBJ whole genome shotgun (WGS) entry which is preliminary data.</text>
</comment>
<keyword evidence="2" id="KW-1185">Reference proteome</keyword>
<gene>
    <name evidence="1" type="ORF">TWF696_000668</name>
</gene>
<evidence type="ECO:0000313" key="1">
    <source>
        <dbReference type="EMBL" id="KAK6359512.1"/>
    </source>
</evidence>
<dbReference type="AlphaFoldDB" id="A0AAV9VFI7"/>
<sequence length="91" mass="10661">MKLYPEERAEGGKELHTLYNDLREMLPVDIRDSALKSLGGGGVLFKDPRYLKILQAVLELVQVVLRWMLVVLRRHLRAHAISERLERERVR</sequence>
<dbReference type="EMBL" id="JAVHNQ010000001">
    <property type="protein sequence ID" value="KAK6359512.1"/>
    <property type="molecule type" value="Genomic_DNA"/>
</dbReference>
<organism evidence="1 2">
    <name type="scientific">Orbilia brochopaga</name>
    <dbReference type="NCBI Taxonomy" id="3140254"/>
    <lineage>
        <taxon>Eukaryota</taxon>
        <taxon>Fungi</taxon>
        <taxon>Dikarya</taxon>
        <taxon>Ascomycota</taxon>
        <taxon>Pezizomycotina</taxon>
        <taxon>Orbiliomycetes</taxon>
        <taxon>Orbiliales</taxon>
        <taxon>Orbiliaceae</taxon>
        <taxon>Orbilia</taxon>
    </lineage>
</organism>
<dbReference type="Proteomes" id="UP001375240">
    <property type="component" value="Unassembled WGS sequence"/>
</dbReference>